<evidence type="ECO:0000259" key="1">
    <source>
        <dbReference type="Pfam" id="PF01656"/>
    </source>
</evidence>
<protein>
    <submittedName>
        <fullName evidence="2">Cobq/cobb/mind/para nucleotide binding domain</fullName>
    </submittedName>
</protein>
<dbReference type="PANTHER" id="PTHR32309">
    <property type="entry name" value="TYROSINE-PROTEIN KINASE"/>
    <property type="match status" value="1"/>
</dbReference>
<evidence type="ECO:0000313" key="2">
    <source>
        <dbReference type="EMBL" id="VFQ44706.1"/>
    </source>
</evidence>
<dbReference type="InterPro" id="IPR050445">
    <property type="entry name" value="Bact_polysacc_biosynth/exp"/>
</dbReference>
<sequence>MNRAYDPHLETLGKIAETKRIFTAVQNATDRQEPLCVVVTSGARGEGKTTVATGLAIAASRAKRRRTLLVDYNWFAPAIHTAFQVEPIESPEAFYRADSIEELIVSTRSGIDILPAALMPEEAQGAMPAVEGDDHHLLQEARNRYDTIIVDTSAAFPENQNMRDPVLLSGIADGVLLVFMTNRTPRSTLKRTTTAMRINGAKIIGVVANQWKNPIMH</sequence>
<proteinExistence type="predicted"/>
<dbReference type="PANTHER" id="PTHR32309:SF13">
    <property type="entry name" value="FERRIC ENTEROBACTIN TRANSPORT PROTEIN FEPE"/>
    <property type="match status" value="1"/>
</dbReference>
<dbReference type="SUPFAM" id="SSF52540">
    <property type="entry name" value="P-loop containing nucleoside triphosphate hydrolases"/>
    <property type="match status" value="1"/>
</dbReference>
<dbReference type="AlphaFoldDB" id="A0A4U8YL98"/>
<organism evidence="2 3">
    <name type="scientific">Desulfoluna butyratoxydans</name>
    <dbReference type="NCBI Taxonomy" id="231438"/>
    <lineage>
        <taxon>Bacteria</taxon>
        <taxon>Pseudomonadati</taxon>
        <taxon>Thermodesulfobacteriota</taxon>
        <taxon>Desulfobacteria</taxon>
        <taxon>Desulfobacterales</taxon>
        <taxon>Desulfolunaceae</taxon>
        <taxon>Desulfoluna</taxon>
    </lineage>
</organism>
<name>A0A4U8YL98_9BACT</name>
<keyword evidence="3" id="KW-1185">Reference proteome</keyword>
<dbReference type="InterPro" id="IPR002586">
    <property type="entry name" value="CobQ/CobB/MinD/ParA_Nub-bd_dom"/>
</dbReference>
<dbReference type="RefSeq" id="WP_180140461.1">
    <property type="nucleotide sequence ID" value="NZ_CAADHO010000003.1"/>
</dbReference>
<dbReference type="Gene3D" id="3.40.50.300">
    <property type="entry name" value="P-loop containing nucleotide triphosphate hydrolases"/>
    <property type="match status" value="1"/>
</dbReference>
<dbReference type="InterPro" id="IPR027417">
    <property type="entry name" value="P-loop_NTPase"/>
</dbReference>
<dbReference type="Proteomes" id="UP000507962">
    <property type="component" value="Unassembled WGS sequence"/>
</dbReference>
<gene>
    <name evidence="2" type="ORF">MSL71_23550</name>
</gene>
<accession>A0A4U8YL98</accession>
<dbReference type="EMBL" id="CAADHO010000003">
    <property type="protein sequence ID" value="VFQ44706.1"/>
    <property type="molecule type" value="Genomic_DNA"/>
</dbReference>
<feature type="domain" description="CobQ/CobB/MinD/ParA nucleotide binding" evidence="1">
    <location>
        <begin position="37"/>
        <end position="214"/>
    </location>
</feature>
<dbReference type="GO" id="GO:0005886">
    <property type="term" value="C:plasma membrane"/>
    <property type="evidence" value="ECO:0007669"/>
    <property type="project" value="TreeGrafter"/>
</dbReference>
<evidence type="ECO:0000313" key="3">
    <source>
        <dbReference type="Proteomes" id="UP000507962"/>
    </source>
</evidence>
<dbReference type="GO" id="GO:0004713">
    <property type="term" value="F:protein tyrosine kinase activity"/>
    <property type="evidence" value="ECO:0007669"/>
    <property type="project" value="TreeGrafter"/>
</dbReference>
<dbReference type="Pfam" id="PF01656">
    <property type="entry name" value="CbiA"/>
    <property type="match status" value="1"/>
</dbReference>
<reference evidence="2 3" key="1">
    <citation type="submission" date="2019-03" db="EMBL/GenBank/DDBJ databases">
        <authorList>
            <person name="Nijsse B."/>
        </authorList>
    </citation>
    <scope>NUCLEOTIDE SEQUENCE [LARGE SCALE GENOMIC DNA]</scope>
    <source>
        <strain evidence="2">Desulfoluna butyratoxydans MSL71</strain>
    </source>
</reference>